<dbReference type="InterPro" id="IPR008979">
    <property type="entry name" value="Galactose-bd-like_sf"/>
</dbReference>
<dbReference type="AlphaFoldDB" id="A0A6I6JUA9"/>
<dbReference type="Gene3D" id="2.60.120.260">
    <property type="entry name" value="Galactose-binding domain-like"/>
    <property type="match status" value="1"/>
</dbReference>
<dbReference type="InterPro" id="IPR036156">
    <property type="entry name" value="Beta-gal/glucu_dom_sf"/>
</dbReference>
<evidence type="ECO:0000259" key="6">
    <source>
        <dbReference type="Pfam" id="PF02837"/>
    </source>
</evidence>
<dbReference type="Gene3D" id="2.60.40.10">
    <property type="entry name" value="Immunoglobulins"/>
    <property type="match status" value="1"/>
</dbReference>
<evidence type="ECO:0000256" key="3">
    <source>
        <dbReference type="ARBA" id="ARBA00023295"/>
    </source>
</evidence>
<dbReference type="SUPFAM" id="SSF49785">
    <property type="entry name" value="Galactose-binding domain-like"/>
    <property type="match status" value="1"/>
</dbReference>
<evidence type="ECO:0000256" key="2">
    <source>
        <dbReference type="ARBA" id="ARBA00022801"/>
    </source>
</evidence>
<dbReference type="Proteomes" id="UP000428260">
    <property type="component" value="Chromosome"/>
</dbReference>
<dbReference type="Pfam" id="PF02836">
    <property type="entry name" value="Glyco_hydro_2_C"/>
    <property type="match status" value="1"/>
</dbReference>
<accession>A0A6I6JUA9</accession>
<feature type="domain" description="Glycoside hydrolase family 2 immunoglobulin-like beta-sandwich" evidence="4">
    <location>
        <begin position="196"/>
        <end position="291"/>
    </location>
</feature>
<keyword evidence="8" id="KW-1185">Reference proteome</keyword>
<dbReference type="GO" id="GO:0004553">
    <property type="term" value="F:hydrolase activity, hydrolyzing O-glycosyl compounds"/>
    <property type="evidence" value="ECO:0007669"/>
    <property type="project" value="InterPro"/>
</dbReference>
<evidence type="ECO:0000313" key="7">
    <source>
        <dbReference type="EMBL" id="QGY43742.1"/>
    </source>
</evidence>
<dbReference type="Gene3D" id="3.20.20.80">
    <property type="entry name" value="Glycosidases"/>
    <property type="match status" value="1"/>
</dbReference>
<dbReference type="InterPro" id="IPR006103">
    <property type="entry name" value="Glyco_hydro_2_cat"/>
</dbReference>
<dbReference type="InterPro" id="IPR013783">
    <property type="entry name" value="Ig-like_fold"/>
</dbReference>
<dbReference type="InterPro" id="IPR017853">
    <property type="entry name" value="GH"/>
</dbReference>
<evidence type="ECO:0000313" key="8">
    <source>
        <dbReference type="Proteomes" id="UP000428260"/>
    </source>
</evidence>
<dbReference type="Pfam" id="PF00703">
    <property type="entry name" value="Glyco_hydro_2"/>
    <property type="match status" value="1"/>
</dbReference>
<organism evidence="7 8">
    <name type="scientific">Maribellus comscasis</name>
    <dbReference type="NCBI Taxonomy" id="2681766"/>
    <lineage>
        <taxon>Bacteria</taxon>
        <taxon>Pseudomonadati</taxon>
        <taxon>Bacteroidota</taxon>
        <taxon>Bacteroidia</taxon>
        <taxon>Marinilabiliales</taxon>
        <taxon>Prolixibacteraceae</taxon>
        <taxon>Maribellus</taxon>
    </lineage>
</organism>
<dbReference type="SUPFAM" id="SSF49303">
    <property type="entry name" value="beta-Galactosidase/glucuronidase domain"/>
    <property type="match status" value="1"/>
</dbReference>
<proteinExistence type="inferred from homology"/>
<feature type="domain" description="Glycosyl hydrolases family 2 sugar binding" evidence="6">
    <location>
        <begin position="41"/>
        <end position="162"/>
    </location>
</feature>
<feature type="domain" description="Glycoside hydrolase family 2 catalytic" evidence="5">
    <location>
        <begin position="308"/>
        <end position="524"/>
    </location>
</feature>
<keyword evidence="2 7" id="KW-0378">Hydrolase</keyword>
<keyword evidence="3" id="KW-0326">Glycosidase</keyword>
<gene>
    <name evidence="7" type="ORF">GM418_08745</name>
</gene>
<comment type="similarity">
    <text evidence="1">Belongs to the glycosyl hydrolase 2 family.</text>
</comment>
<dbReference type="Pfam" id="PF02837">
    <property type="entry name" value="Glyco_hydro_2_N"/>
    <property type="match status" value="1"/>
</dbReference>
<evidence type="ECO:0000259" key="5">
    <source>
        <dbReference type="Pfam" id="PF02836"/>
    </source>
</evidence>
<evidence type="ECO:0000256" key="1">
    <source>
        <dbReference type="ARBA" id="ARBA00007401"/>
    </source>
</evidence>
<evidence type="ECO:0000259" key="4">
    <source>
        <dbReference type="Pfam" id="PF00703"/>
    </source>
</evidence>
<dbReference type="PANTHER" id="PTHR42732:SF2">
    <property type="entry name" value="BETA-MANNOSIDASE"/>
    <property type="match status" value="1"/>
</dbReference>
<dbReference type="PROSITE" id="PS51257">
    <property type="entry name" value="PROKAR_LIPOPROTEIN"/>
    <property type="match status" value="1"/>
</dbReference>
<dbReference type="InterPro" id="IPR051913">
    <property type="entry name" value="GH2_Domain-Containing"/>
</dbReference>
<dbReference type="EMBL" id="CP046401">
    <property type="protein sequence ID" value="QGY43742.1"/>
    <property type="molecule type" value="Genomic_DNA"/>
</dbReference>
<sequence>MKLRLYVFLFLAVLIFSCNREEEQIPLGEHPRPGFERSLWQNLNGEWNFRSDSLNVGLNEEWQNEAEFFDEEILVPFSWASPMSGVERPDINVGWYYRTFVLDEGKNWEQQNIYLVFSACDFNTTLWVNGQKAGEHSGGYIPFDFNISEFLKSGENQMVVRVEDEELDNRPSGKQYYGNAKGIWNTVYLEGRPDNYIKNIKFTPDIDKSQLVVEVFFKERSASAYTFHLAGKNNNIDFVTEIPANRNSGKFIVPITNMKLWDLDNPFLYEVSAIVSSESFTDEVSTYFGMRKISAVEVPGKDFQYVALNNKPVYMKLSLDQSYHPQGFYTFPSDEFMKEEIQRAKNLGLNGLRIHIKAEMPRKLYWADKLGLLIMEDVPNFWGEPDSTAKTNWEYIAGKEIERDYNHPSIFSWVLFNETWGLFSNDEDGKRSYTPETQEWVRSWYHKTKEYDPTRLVEDNSPCNWDHVITDINTWHRYSPARHWAGFLDRVVDSTFPGSSFNYIGKNEQTNVPMFNSECGAVWGYSGSTGDIDITWEYHIMMNEFRKRPEIAGFLFTEFHDVINEWNGYYRFDRSEKKFGLDELCPGMTMKDFHSDLYVVAGEDFFQTYKGGSAIEIPVGISAVTSDIPGELKLRYSVYGWDEIGEKYNITSGETDISAQPFKYTELQATKVNLPDKTGVVIFSTALEDSKGNILQRNFVPFKVEGNGSEYLTVTQSPEDFTEASWNIKHLSPQNGNKVWGMGSGYFGYEFELPKDLNGDEVESIEFRAELASRYPQSKYLEEGEAEKIGMTVVTEKGIDAGYGKNSYPQTDEKLHGAIVKINANDQLIATVELPDDPADHRGILSWMNQEPGWEWGSDDHSKPWLLDEAGSYGFLVKADLDETSKKSALETGKVTIRLFVDESTENRGGLSVYGENSGMYPMDLTLWIKKSQ</sequence>
<dbReference type="InterPro" id="IPR006104">
    <property type="entry name" value="Glyco_hydro_2_N"/>
</dbReference>
<protein>
    <submittedName>
        <fullName evidence="7">Glycoside hydrolase family 2</fullName>
    </submittedName>
</protein>
<dbReference type="GO" id="GO:0005975">
    <property type="term" value="P:carbohydrate metabolic process"/>
    <property type="evidence" value="ECO:0007669"/>
    <property type="project" value="InterPro"/>
</dbReference>
<dbReference type="RefSeq" id="WP_158865171.1">
    <property type="nucleotide sequence ID" value="NZ_CP046401.1"/>
</dbReference>
<reference evidence="7 8" key="1">
    <citation type="submission" date="2019-11" db="EMBL/GenBank/DDBJ databases">
        <authorList>
            <person name="Zheng R.K."/>
            <person name="Sun C.M."/>
        </authorList>
    </citation>
    <scope>NUCLEOTIDE SEQUENCE [LARGE SCALE GENOMIC DNA]</scope>
    <source>
        <strain evidence="7 8">WC007</strain>
    </source>
</reference>
<dbReference type="PANTHER" id="PTHR42732">
    <property type="entry name" value="BETA-GALACTOSIDASE"/>
    <property type="match status" value="1"/>
</dbReference>
<dbReference type="SUPFAM" id="SSF51445">
    <property type="entry name" value="(Trans)glycosidases"/>
    <property type="match status" value="1"/>
</dbReference>
<dbReference type="KEGG" id="mcos:GM418_08745"/>
<dbReference type="InterPro" id="IPR006102">
    <property type="entry name" value="Ig-like_GH2"/>
</dbReference>
<name>A0A6I6JUA9_9BACT</name>